<feature type="transmembrane region" description="Helical" evidence="9">
    <location>
        <begin position="6"/>
        <end position="28"/>
    </location>
</feature>
<feature type="transmembrane region" description="Helical" evidence="9">
    <location>
        <begin position="102"/>
        <end position="125"/>
    </location>
</feature>
<feature type="transmembrane region" description="Helical" evidence="9">
    <location>
        <begin position="385"/>
        <end position="409"/>
    </location>
</feature>
<reference evidence="11 12" key="1">
    <citation type="submission" date="2017-09" db="EMBL/GenBank/DDBJ databases">
        <title>Sphingomonas panjinensis sp.nov., isolated from oil-contaminated soil.</title>
        <authorList>
            <person name="Wang L."/>
            <person name="Chen L."/>
        </authorList>
    </citation>
    <scope>NUCLEOTIDE SEQUENCE [LARGE SCALE GENOMIC DNA]</scope>
    <source>
        <strain evidence="11 12">FW-11</strain>
    </source>
</reference>
<dbReference type="RefSeq" id="WP_107966980.1">
    <property type="nucleotide sequence ID" value="NZ_NWBU01000005.1"/>
</dbReference>
<evidence type="ECO:0000313" key="11">
    <source>
        <dbReference type="EMBL" id="PTQ12116.1"/>
    </source>
</evidence>
<evidence type="ECO:0000256" key="2">
    <source>
        <dbReference type="ARBA" id="ARBA00022448"/>
    </source>
</evidence>
<evidence type="ECO:0000256" key="8">
    <source>
        <dbReference type="ARBA" id="ARBA00023136"/>
    </source>
</evidence>
<feature type="domain" description="Cation/H+ exchanger transmembrane" evidence="10">
    <location>
        <begin position="41"/>
        <end position="408"/>
    </location>
</feature>
<feature type="transmembrane region" description="Helical" evidence="9">
    <location>
        <begin position="354"/>
        <end position="373"/>
    </location>
</feature>
<comment type="caution">
    <text evidence="11">The sequence shown here is derived from an EMBL/GenBank/DDBJ whole genome shotgun (WGS) entry which is preliminary data.</text>
</comment>
<evidence type="ECO:0000313" key="12">
    <source>
        <dbReference type="Proteomes" id="UP000244162"/>
    </source>
</evidence>
<dbReference type="Pfam" id="PF00999">
    <property type="entry name" value="Na_H_Exchanger"/>
    <property type="match status" value="1"/>
</dbReference>
<dbReference type="GO" id="GO:0015297">
    <property type="term" value="F:antiporter activity"/>
    <property type="evidence" value="ECO:0007669"/>
    <property type="project" value="UniProtKB-KW"/>
</dbReference>
<protein>
    <submittedName>
        <fullName evidence="11">Sodium:proton antiporter</fullName>
    </submittedName>
</protein>
<feature type="transmembrane region" description="Helical" evidence="9">
    <location>
        <begin position="245"/>
        <end position="276"/>
    </location>
</feature>
<keyword evidence="7" id="KW-0406">Ion transport</keyword>
<sequence length="420" mass="44510">MDDAPFFGLSGYHVAMAAIGAGIILAYWIPRFLSGREPAASALLILIGMLIFSFVPGMPHAIDPSAAPRLWELTSELTVIVSLFGTGLRIDNLSDYRRWRPTVRLLLVLMPLTIGAVALLGWWLAGMGLAAALLLGAVLAPTDPVLAGDVQVGPPTEGGEHPIRFALTTEAGLNDGLAFPFVHLGLILVAQGFVPGSWGLEWFARDLLYRIAIAMLSGAAIGWLLGKILFVLPRGNALAETGSGVVALAGVLLCYGATELIEGYGFIAAFLAGIVLRRSEAQHHFHGTLHGFNEAIEHALTALLLILIGGALPRLWPELDWAHMAIALGLIFIVRPLGGWLALAGTGFRPRERFVVAAYGVRGIGSIYYLGYAASHAAFPNEDQLWATIAFAILVSTIVHGLSAGAVVAHATGEEAEAQQ</sequence>
<gene>
    <name evidence="11" type="ORF">CLG96_06005</name>
</gene>
<evidence type="ECO:0000256" key="4">
    <source>
        <dbReference type="ARBA" id="ARBA00022475"/>
    </source>
</evidence>
<keyword evidence="4" id="KW-1003">Cell membrane</keyword>
<evidence type="ECO:0000256" key="1">
    <source>
        <dbReference type="ARBA" id="ARBA00004651"/>
    </source>
</evidence>
<dbReference type="PANTHER" id="PTHR32507:SF8">
    <property type="entry name" value="CNH1P"/>
    <property type="match status" value="1"/>
</dbReference>
<dbReference type="Proteomes" id="UP000244162">
    <property type="component" value="Unassembled WGS sequence"/>
</dbReference>
<dbReference type="PANTHER" id="PTHR32507">
    <property type="entry name" value="NA(+)/H(+) ANTIPORTER 1"/>
    <property type="match status" value="1"/>
</dbReference>
<feature type="transmembrane region" description="Helical" evidence="9">
    <location>
        <begin position="322"/>
        <end position="342"/>
    </location>
</feature>
<feature type="transmembrane region" description="Helical" evidence="9">
    <location>
        <begin position="40"/>
        <end position="58"/>
    </location>
</feature>
<dbReference type="OrthoDB" id="9810860at2"/>
<keyword evidence="3" id="KW-0050">Antiport</keyword>
<keyword evidence="2" id="KW-0813">Transport</keyword>
<evidence type="ECO:0000256" key="7">
    <source>
        <dbReference type="ARBA" id="ARBA00023065"/>
    </source>
</evidence>
<dbReference type="EMBL" id="NWBU01000005">
    <property type="protein sequence ID" value="PTQ12116.1"/>
    <property type="molecule type" value="Genomic_DNA"/>
</dbReference>
<dbReference type="AlphaFoldDB" id="A0A2T5FZI7"/>
<proteinExistence type="predicted"/>
<feature type="transmembrane region" description="Helical" evidence="9">
    <location>
        <begin position="207"/>
        <end position="225"/>
    </location>
</feature>
<dbReference type="GO" id="GO:0005886">
    <property type="term" value="C:plasma membrane"/>
    <property type="evidence" value="ECO:0007669"/>
    <property type="project" value="UniProtKB-SubCell"/>
</dbReference>
<keyword evidence="12" id="KW-1185">Reference proteome</keyword>
<name>A0A2T5FZI7_9SPHN</name>
<evidence type="ECO:0000256" key="6">
    <source>
        <dbReference type="ARBA" id="ARBA00022989"/>
    </source>
</evidence>
<keyword evidence="5 9" id="KW-0812">Transmembrane</keyword>
<keyword evidence="8 9" id="KW-0472">Membrane</keyword>
<organism evidence="11 12">
    <name type="scientific">Sphingomonas oleivorans</name>
    <dbReference type="NCBI Taxonomy" id="1735121"/>
    <lineage>
        <taxon>Bacteria</taxon>
        <taxon>Pseudomonadati</taxon>
        <taxon>Pseudomonadota</taxon>
        <taxon>Alphaproteobacteria</taxon>
        <taxon>Sphingomonadales</taxon>
        <taxon>Sphingomonadaceae</taxon>
        <taxon>Sphingomonas</taxon>
    </lineage>
</organism>
<evidence type="ECO:0000256" key="9">
    <source>
        <dbReference type="SAM" id="Phobius"/>
    </source>
</evidence>
<dbReference type="InterPro" id="IPR006153">
    <property type="entry name" value="Cation/H_exchanger_TM"/>
</dbReference>
<accession>A0A2T5FZI7</accession>
<evidence type="ECO:0000259" key="10">
    <source>
        <dbReference type="Pfam" id="PF00999"/>
    </source>
</evidence>
<comment type="subcellular location">
    <subcellularLocation>
        <location evidence="1">Cell membrane</location>
        <topology evidence="1">Multi-pass membrane protein</topology>
    </subcellularLocation>
</comment>
<keyword evidence="6 9" id="KW-1133">Transmembrane helix</keyword>
<dbReference type="GO" id="GO:1902600">
    <property type="term" value="P:proton transmembrane transport"/>
    <property type="evidence" value="ECO:0007669"/>
    <property type="project" value="InterPro"/>
</dbReference>
<feature type="transmembrane region" description="Helical" evidence="9">
    <location>
        <begin position="296"/>
        <end position="316"/>
    </location>
</feature>
<dbReference type="InterPro" id="IPR038770">
    <property type="entry name" value="Na+/solute_symporter_sf"/>
</dbReference>
<evidence type="ECO:0000256" key="3">
    <source>
        <dbReference type="ARBA" id="ARBA00022449"/>
    </source>
</evidence>
<evidence type="ECO:0000256" key="5">
    <source>
        <dbReference type="ARBA" id="ARBA00022692"/>
    </source>
</evidence>
<dbReference type="Gene3D" id="1.20.1530.20">
    <property type="match status" value="1"/>
</dbReference>
<feature type="transmembrane region" description="Helical" evidence="9">
    <location>
        <begin position="177"/>
        <end position="200"/>
    </location>
</feature>